<feature type="domain" description="TRAM" evidence="6">
    <location>
        <begin position="12"/>
        <end position="72"/>
    </location>
</feature>
<sequence length="466" mass="52220">MLKLCKEILRSELMLRESGIYEVEIIDLTEKGEGIGKIEGLTVFVDGTLVGDKAKVKLTKLKKNYATGELIELISPSEGRVESLCPYDECGGCQVMNLSYKKQLELKKNSVTQTLRRIGSLDESVSVHDVLGMEYPYEYRNKAQFPVGKKDGEIVVGFYKKGTHDIVDAKSCCIHRKVNEQIIELVKYYMKENNISAYDETIHKGTIRHIVTKIGFTTGEIMVVIVTNSKKLKNANLLAHALKSNIPGFKTLVQNVNMDKTNVILGKHNNIVYGEGKITDFIGSLSFEISPLSFFQVNPLQTRVLYEKALEYAALTGDETVFDIYCGTGTISLFLAQKARKVYGIEVIQEAIDAARENAVRNGIQNTEFFTGKAEDVVPRLYEQGYTADVVVVDPPRKGCDEKVLGTIVEMHPKRVVYVSCNPSTLARDIKYLCEKGFKVKEVQPVDMFPHTMHVETVCLMSKVNK</sequence>
<dbReference type="InterPro" id="IPR030390">
    <property type="entry name" value="MeTrfase_TrmA_AS"/>
</dbReference>
<dbReference type="PROSITE" id="PS01231">
    <property type="entry name" value="TRMA_2"/>
    <property type="match status" value="1"/>
</dbReference>
<dbReference type="Pfam" id="PF05958">
    <property type="entry name" value="tRNA_U5-meth_tr"/>
    <property type="match status" value="1"/>
</dbReference>
<keyword evidence="8" id="KW-1185">Reference proteome</keyword>
<evidence type="ECO:0000256" key="1">
    <source>
        <dbReference type="ARBA" id="ARBA00022603"/>
    </source>
</evidence>
<evidence type="ECO:0000313" key="8">
    <source>
        <dbReference type="Proteomes" id="UP000019591"/>
    </source>
</evidence>
<feature type="active site" evidence="5">
    <location>
        <position position="421"/>
    </location>
</feature>
<dbReference type="FunFam" id="2.40.50.1070:FF:000003">
    <property type="entry name" value="23S rRNA (Uracil-5-)-methyltransferase RumA"/>
    <property type="match status" value="1"/>
</dbReference>
<dbReference type="PANTHER" id="PTHR11061">
    <property type="entry name" value="RNA M5U METHYLTRANSFERASE"/>
    <property type="match status" value="1"/>
</dbReference>
<evidence type="ECO:0000256" key="2">
    <source>
        <dbReference type="ARBA" id="ARBA00022679"/>
    </source>
</evidence>
<dbReference type="EMBL" id="CP007452">
    <property type="protein sequence ID" value="AHM55763.1"/>
    <property type="molecule type" value="Genomic_DNA"/>
</dbReference>
<keyword evidence="1 4" id="KW-0489">Methyltransferase</keyword>
<dbReference type="SUPFAM" id="SSF50249">
    <property type="entry name" value="Nucleic acid-binding proteins"/>
    <property type="match status" value="1"/>
</dbReference>
<dbReference type="Gene3D" id="2.40.50.140">
    <property type="entry name" value="Nucleic acid-binding proteins"/>
    <property type="match status" value="1"/>
</dbReference>
<evidence type="ECO:0000259" key="6">
    <source>
        <dbReference type="PROSITE" id="PS50926"/>
    </source>
</evidence>
<dbReference type="PATRIC" id="fig|1286171.3.peg.405"/>
<dbReference type="Gene3D" id="3.40.50.150">
    <property type="entry name" value="Vaccinia Virus protein VP39"/>
    <property type="match status" value="1"/>
</dbReference>
<dbReference type="Gene3D" id="2.40.50.1070">
    <property type="match status" value="1"/>
</dbReference>
<dbReference type="SUPFAM" id="SSF53335">
    <property type="entry name" value="S-adenosyl-L-methionine-dependent methyltransferases"/>
    <property type="match status" value="1"/>
</dbReference>
<evidence type="ECO:0000256" key="3">
    <source>
        <dbReference type="ARBA" id="ARBA00022691"/>
    </source>
</evidence>
<dbReference type="CDD" id="cd02440">
    <property type="entry name" value="AdoMet_MTases"/>
    <property type="match status" value="1"/>
</dbReference>
<feature type="binding site" evidence="4">
    <location>
        <position position="346"/>
    </location>
    <ligand>
        <name>S-adenosyl-L-methionine</name>
        <dbReference type="ChEBI" id="CHEBI:59789"/>
    </ligand>
</feature>
<evidence type="ECO:0000313" key="7">
    <source>
        <dbReference type="EMBL" id="AHM55763.1"/>
    </source>
</evidence>
<evidence type="ECO:0000256" key="4">
    <source>
        <dbReference type="PROSITE-ProRule" id="PRU01024"/>
    </source>
</evidence>
<gene>
    <name evidence="7" type="ORF">EAL2_c04610</name>
</gene>
<dbReference type="NCBIfam" id="TIGR00479">
    <property type="entry name" value="rumA"/>
    <property type="match status" value="1"/>
</dbReference>
<keyword evidence="3 4" id="KW-0949">S-adenosyl-L-methionine</keyword>
<dbReference type="PROSITE" id="PS01230">
    <property type="entry name" value="TRMA_1"/>
    <property type="match status" value="1"/>
</dbReference>
<dbReference type="GO" id="GO:0070041">
    <property type="term" value="F:rRNA (uridine-C5-)-methyltransferase activity"/>
    <property type="evidence" value="ECO:0007669"/>
    <property type="project" value="TreeGrafter"/>
</dbReference>
<dbReference type="EC" id="2.1.1.-" evidence="7"/>
<feature type="binding site" evidence="4">
    <location>
        <position position="325"/>
    </location>
    <ligand>
        <name>S-adenosyl-L-methionine</name>
        <dbReference type="ChEBI" id="CHEBI:59789"/>
    </ligand>
</feature>
<dbReference type="AlphaFoldDB" id="W8TD78"/>
<keyword evidence="2 4" id="KW-0808">Transferase</keyword>
<name>W8TD78_PEPAC</name>
<dbReference type="GO" id="GO:0070475">
    <property type="term" value="P:rRNA base methylation"/>
    <property type="evidence" value="ECO:0007669"/>
    <property type="project" value="TreeGrafter"/>
</dbReference>
<accession>W8TD78</accession>
<dbReference type="InterPro" id="IPR010280">
    <property type="entry name" value="U5_MeTrfase_fam"/>
</dbReference>
<organism evidence="7 8">
    <name type="scientific">Peptoclostridium acidaminophilum DSM 3953</name>
    <dbReference type="NCBI Taxonomy" id="1286171"/>
    <lineage>
        <taxon>Bacteria</taxon>
        <taxon>Bacillati</taxon>
        <taxon>Bacillota</taxon>
        <taxon>Clostridia</taxon>
        <taxon>Peptostreptococcales</taxon>
        <taxon>Peptoclostridiaceae</taxon>
        <taxon>Peptoclostridium</taxon>
    </lineage>
</organism>
<feature type="binding site" evidence="4">
    <location>
        <position position="296"/>
    </location>
    <ligand>
        <name>S-adenosyl-L-methionine</name>
        <dbReference type="ChEBI" id="CHEBI:59789"/>
    </ligand>
</feature>
<dbReference type="Proteomes" id="UP000019591">
    <property type="component" value="Chromosome"/>
</dbReference>
<dbReference type="STRING" id="1286171.EAL2_c04610"/>
<dbReference type="PROSITE" id="PS50926">
    <property type="entry name" value="TRAM"/>
    <property type="match status" value="1"/>
</dbReference>
<feature type="binding site" evidence="4">
    <location>
        <position position="394"/>
    </location>
    <ligand>
        <name>S-adenosyl-L-methionine</name>
        <dbReference type="ChEBI" id="CHEBI:59789"/>
    </ligand>
</feature>
<dbReference type="PANTHER" id="PTHR11061:SF30">
    <property type="entry name" value="TRNA (URACIL(54)-C(5))-METHYLTRANSFERASE"/>
    <property type="match status" value="1"/>
</dbReference>
<dbReference type="KEGG" id="eac:EAL2_c04610"/>
<dbReference type="InterPro" id="IPR029063">
    <property type="entry name" value="SAM-dependent_MTases_sf"/>
</dbReference>
<dbReference type="eggNOG" id="COG2265">
    <property type="taxonomic scope" value="Bacteria"/>
</dbReference>
<dbReference type="HOGENOM" id="CLU_014689_7_1_9"/>
<dbReference type="FunFam" id="3.40.50.150:FF:000009">
    <property type="entry name" value="23S rRNA (Uracil(1939)-C(5))-methyltransferase RlmD"/>
    <property type="match status" value="1"/>
</dbReference>
<dbReference type="Pfam" id="PF01938">
    <property type="entry name" value="TRAM"/>
    <property type="match status" value="1"/>
</dbReference>
<dbReference type="InterPro" id="IPR002792">
    <property type="entry name" value="TRAM_dom"/>
</dbReference>
<evidence type="ECO:0000256" key="5">
    <source>
        <dbReference type="PROSITE-ProRule" id="PRU10015"/>
    </source>
</evidence>
<comment type="similarity">
    <text evidence="4">Belongs to the class I-like SAM-binding methyltransferase superfamily. RNA M5U methyltransferase family.</text>
</comment>
<dbReference type="PROSITE" id="PS51687">
    <property type="entry name" value="SAM_MT_RNA_M5U"/>
    <property type="match status" value="1"/>
</dbReference>
<dbReference type="InterPro" id="IPR030391">
    <property type="entry name" value="MeTrfase_TrmA_CS"/>
</dbReference>
<dbReference type="InterPro" id="IPR012340">
    <property type="entry name" value="NA-bd_OB-fold"/>
</dbReference>
<protein>
    <submittedName>
        <fullName evidence="7">Putative RNA methyltransferase</fullName>
        <ecNumber evidence="7">2.1.1.-</ecNumber>
    </submittedName>
</protein>
<reference evidence="7 8" key="1">
    <citation type="journal article" date="2014" name="Genome Announc.">
        <title>Complete Genome Sequence of Amino Acid-Utilizing Eubacterium acidaminophilum al-2 (DSM 3953).</title>
        <authorList>
            <person name="Poehlein A."/>
            <person name="Andreesen J.R."/>
            <person name="Daniel R."/>
        </authorList>
    </citation>
    <scope>NUCLEOTIDE SEQUENCE [LARGE SCALE GENOMIC DNA]</scope>
    <source>
        <strain evidence="7 8">DSM 3953</strain>
    </source>
</reference>
<proteinExistence type="inferred from homology"/>
<feature type="active site" description="Nucleophile" evidence="4">
    <location>
        <position position="421"/>
    </location>
</feature>